<evidence type="ECO:0000256" key="5">
    <source>
        <dbReference type="ARBA" id="ARBA00023136"/>
    </source>
</evidence>
<dbReference type="InterPro" id="IPR018108">
    <property type="entry name" value="MCP_transmembrane"/>
</dbReference>
<dbReference type="PRINTS" id="PR00926">
    <property type="entry name" value="MITOCARRIER"/>
</dbReference>
<keyword evidence="2 7" id="KW-0813">Transport</keyword>
<comment type="similarity">
    <text evidence="7">Belongs to the mitochondrial carrier (TC 2.A.29) family.</text>
</comment>
<evidence type="ECO:0000256" key="1">
    <source>
        <dbReference type="ARBA" id="ARBA00004141"/>
    </source>
</evidence>
<gene>
    <name evidence="8" type="ORF">CHYS00102_LOCUS11579</name>
</gene>
<dbReference type="PROSITE" id="PS50920">
    <property type="entry name" value="SOLCAR"/>
    <property type="match status" value="1"/>
</dbReference>
<keyword evidence="3 6" id="KW-0812">Transmembrane</keyword>
<keyword evidence="4" id="KW-0677">Repeat</keyword>
<proteinExistence type="inferred from homology"/>
<sequence>MSSVFPYAGIQFMTFDFIKKRFVSEGHKNHMTGAESFFAGSTAGVISVICTYPLDLTRAQLAVIKKKKTGHNRGFLNVIVNTYRERGIAGLYRGISPTLLGILPYAGVAFAINEQTKKKVCFPYVGHFNGSQRVSMD</sequence>
<dbReference type="InterPro" id="IPR002067">
    <property type="entry name" value="MCP"/>
</dbReference>
<dbReference type="AlphaFoldDB" id="A0A7S1BEK9"/>
<accession>A0A7S1BEK9</accession>
<dbReference type="Gene3D" id="1.50.40.10">
    <property type="entry name" value="Mitochondrial carrier domain"/>
    <property type="match status" value="1"/>
</dbReference>
<evidence type="ECO:0000256" key="6">
    <source>
        <dbReference type="PROSITE-ProRule" id="PRU00282"/>
    </source>
</evidence>
<evidence type="ECO:0000313" key="8">
    <source>
        <dbReference type="EMBL" id="CAD8884382.1"/>
    </source>
</evidence>
<dbReference type="EMBL" id="HBFR01015919">
    <property type="protein sequence ID" value="CAD8884382.1"/>
    <property type="molecule type" value="Transcribed_RNA"/>
</dbReference>
<evidence type="ECO:0000256" key="7">
    <source>
        <dbReference type="RuleBase" id="RU000488"/>
    </source>
</evidence>
<dbReference type="Pfam" id="PF00153">
    <property type="entry name" value="Mito_carr"/>
    <property type="match status" value="1"/>
</dbReference>
<dbReference type="PANTHER" id="PTHR24089">
    <property type="entry name" value="SOLUTE CARRIER FAMILY 25"/>
    <property type="match status" value="1"/>
</dbReference>
<dbReference type="GO" id="GO:0016020">
    <property type="term" value="C:membrane"/>
    <property type="evidence" value="ECO:0007669"/>
    <property type="project" value="UniProtKB-SubCell"/>
</dbReference>
<evidence type="ECO:0000256" key="2">
    <source>
        <dbReference type="ARBA" id="ARBA00022448"/>
    </source>
</evidence>
<evidence type="ECO:0000256" key="3">
    <source>
        <dbReference type="ARBA" id="ARBA00022692"/>
    </source>
</evidence>
<evidence type="ECO:0000256" key="4">
    <source>
        <dbReference type="ARBA" id="ARBA00022737"/>
    </source>
</evidence>
<feature type="repeat" description="Solcar" evidence="6">
    <location>
        <begin position="31"/>
        <end position="119"/>
    </location>
</feature>
<organism evidence="8">
    <name type="scientific">Corethron hystrix</name>
    <dbReference type="NCBI Taxonomy" id="216773"/>
    <lineage>
        <taxon>Eukaryota</taxon>
        <taxon>Sar</taxon>
        <taxon>Stramenopiles</taxon>
        <taxon>Ochrophyta</taxon>
        <taxon>Bacillariophyta</taxon>
        <taxon>Coscinodiscophyceae</taxon>
        <taxon>Corethrophycidae</taxon>
        <taxon>Corethrales</taxon>
        <taxon>Corethraceae</taxon>
        <taxon>Corethron</taxon>
    </lineage>
</organism>
<name>A0A7S1BEK9_9STRA</name>
<dbReference type="SUPFAM" id="SSF103506">
    <property type="entry name" value="Mitochondrial carrier"/>
    <property type="match status" value="1"/>
</dbReference>
<reference evidence="8" key="1">
    <citation type="submission" date="2021-01" db="EMBL/GenBank/DDBJ databases">
        <authorList>
            <person name="Corre E."/>
            <person name="Pelletier E."/>
            <person name="Niang G."/>
            <person name="Scheremetjew M."/>
            <person name="Finn R."/>
            <person name="Kale V."/>
            <person name="Holt S."/>
            <person name="Cochrane G."/>
            <person name="Meng A."/>
            <person name="Brown T."/>
            <person name="Cohen L."/>
        </authorList>
    </citation>
    <scope>NUCLEOTIDE SEQUENCE</scope>
    <source>
        <strain evidence="8">308</strain>
    </source>
</reference>
<evidence type="ECO:0008006" key="9">
    <source>
        <dbReference type="Google" id="ProtNLM"/>
    </source>
</evidence>
<comment type="subcellular location">
    <subcellularLocation>
        <location evidence="1">Membrane</location>
        <topology evidence="1">Multi-pass membrane protein</topology>
    </subcellularLocation>
</comment>
<keyword evidence="5 6" id="KW-0472">Membrane</keyword>
<dbReference type="InterPro" id="IPR023395">
    <property type="entry name" value="MCP_dom_sf"/>
</dbReference>
<dbReference type="GO" id="GO:0055085">
    <property type="term" value="P:transmembrane transport"/>
    <property type="evidence" value="ECO:0007669"/>
    <property type="project" value="InterPro"/>
</dbReference>
<protein>
    <recommendedName>
        <fullName evidence="9">ADP,ATP carrier protein</fullName>
    </recommendedName>
</protein>